<dbReference type="CDD" id="cd23081">
    <property type="entry name" value="cpPDZ_EcRseP-like"/>
    <property type="match status" value="1"/>
</dbReference>
<comment type="cofactor">
    <cofactor evidence="1 11">
        <name>Zn(2+)</name>
        <dbReference type="ChEBI" id="CHEBI:29105"/>
    </cofactor>
</comment>
<dbReference type="AlphaFoldDB" id="A0A285FMI0"/>
<dbReference type="Proteomes" id="UP000219573">
    <property type="component" value="Unassembled WGS sequence"/>
</dbReference>
<dbReference type="GO" id="GO:0016020">
    <property type="term" value="C:membrane"/>
    <property type="evidence" value="ECO:0007669"/>
    <property type="project" value="UniProtKB-SubCell"/>
</dbReference>
<dbReference type="Gene3D" id="2.30.42.10">
    <property type="match status" value="1"/>
</dbReference>
<evidence type="ECO:0000256" key="2">
    <source>
        <dbReference type="ARBA" id="ARBA00004141"/>
    </source>
</evidence>
<dbReference type="InterPro" id="IPR036034">
    <property type="entry name" value="PDZ_sf"/>
</dbReference>
<evidence type="ECO:0000313" key="13">
    <source>
        <dbReference type="EMBL" id="SNY12500.1"/>
    </source>
</evidence>
<feature type="transmembrane region" description="Helical" evidence="11">
    <location>
        <begin position="6"/>
        <end position="26"/>
    </location>
</feature>
<dbReference type="EC" id="3.4.24.-" evidence="11"/>
<dbReference type="Pfam" id="PF02163">
    <property type="entry name" value="Peptidase_M50"/>
    <property type="match status" value="1"/>
</dbReference>
<keyword evidence="11" id="KW-0479">Metal-binding</keyword>
<accession>A0A285FMI0</accession>
<dbReference type="GO" id="GO:0004222">
    <property type="term" value="F:metalloendopeptidase activity"/>
    <property type="evidence" value="ECO:0007669"/>
    <property type="project" value="InterPro"/>
</dbReference>
<evidence type="ECO:0000256" key="8">
    <source>
        <dbReference type="ARBA" id="ARBA00022989"/>
    </source>
</evidence>
<dbReference type="InterPro" id="IPR001478">
    <property type="entry name" value="PDZ"/>
</dbReference>
<evidence type="ECO:0000313" key="14">
    <source>
        <dbReference type="Proteomes" id="UP000219573"/>
    </source>
</evidence>
<evidence type="ECO:0000256" key="4">
    <source>
        <dbReference type="ARBA" id="ARBA00022670"/>
    </source>
</evidence>
<evidence type="ECO:0000256" key="7">
    <source>
        <dbReference type="ARBA" id="ARBA00022833"/>
    </source>
</evidence>
<dbReference type="NCBIfam" id="TIGR00054">
    <property type="entry name" value="RIP metalloprotease RseP"/>
    <property type="match status" value="1"/>
</dbReference>
<dbReference type="PANTHER" id="PTHR42837:SF2">
    <property type="entry name" value="MEMBRANE METALLOPROTEASE ARASP2, CHLOROPLASTIC-RELATED"/>
    <property type="match status" value="1"/>
</dbReference>
<evidence type="ECO:0000256" key="3">
    <source>
        <dbReference type="ARBA" id="ARBA00007931"/>
    </source>
</evidence>
<dbReference type="PANTHER" id="PTHR42837">
    <property type="entry name" value="REGULATOR OF SIGMA-E PROTEASE RSEP"/>
    <property type="match status" value="1"/>
</dbReference>
<feature type="transmembrane region" description="Helical" evidence="11">
    <location>
        <begin position="288"/>
        <end position="307"/>
    </location>
</feature>
<feature type="domain" description="PDZ" evidence="12">
    <location>
        <begin position="131"/>
        <end position="197"/>
    </location>
</feature>
<evidence type="ECO:0000256" key="5">
    <source>
        <dbReference type="ARBA" id="ARBA00022692"/>
    </source>
</evidence>
<gene>
    <name evidence="13" type="ORF">SAMN06265827_102162</name>
</gene>
<dbReference type="RefSeq" id="WP_097016423.1">
    <property type="nucleotide sequence ID" value="NZ_OBDZ01000002.1"/>
</dbReference>
<keyword evidence="8 11" id="KW-1133">Transmembrane helix</keyword>
<dbReference type="InterPro" id="IPR041489">
    <property type="entry name" value="PDZ_6"/>
</dbReference>
<reference evidence="14" key="1">
    <citation type="submission" date="2017-09" db="EMBL/GenBank/DDBJ databases">
        <authorList>
            <person name="Varghese N."/>
            <person name="Submissions S."/>
        </authorList>
    </citation>
    <scope>NUCLEOTIDE SEQUENCE [LARGE SCALE GENOMIC DNA]</scope>
    <source>
        <strain evidence="14">MSL47</strain>
    </source>
</reference>
<evidence type="ECO:0000256" key="1">
    <source>
        <dbReference type="ARBA" id="ARBA00001947"/>
    </source>
</evidence>
<comment type="subcellular location">
    <subcellularLocation>
        <location evidence="2">Membrane</location>
        <topology evidence="2">Multi-pass membrane protein</topology>
    </subcellularLocation>
</comment>
<dbReference type="OrthoDB" id="9782003at2"/>
<keyword evidence="9 11" id="KW-0482">Metalloprotease</keyword>
<evidence type="ECO:0000256" key="10">
    <source>
        <dbReference type="ARBA" id="ARBA00023136"/>
    </source>
</evidence>
<keyword evidence="4 13" id="KW-0645">Protease</keyword>
<evidence type="ECO:0000259" key="12">
    <source>
        <dbReference type="PROSITE" id="PS50106"/>
    </source>
</evidence>
<keyword evidence="5 11" id="KW-0812">Transmembrane</keyword>
<evidence type="ECO:0000256" key="6">
    <source>
        <dbReference type="ARBA" id="ARBA00022801"/>
    </source>
</evidence>
<dbReference type="GO" id="GO:0006508">
    <property type="term" value="P:proteolysis"/>
    <property type="evidence" value="ECO:0007669"/>
    <property type="project" value="UniProtKB-KW"/>
</dbReference>
<dbReference type="PROSITE" id="PS50106">
    <property type="entry name" value="PDZ"/>
    <property type="match status" value="1"/>
</dbReference>
<organism evidence="13 14">
    <name type="scientific">Orenia metallireducens</name>
    <dbReference type="NCBI Taxonomy" id="1413210"/>
    <lineage>
        <taxon>Bacteria</taxon>
        <taxon>Bacillati</taxon>
        <taxon>Bacillota</taxon>
        <taxon>Clostridia</taxon>
        <taxon>Halanaerobiales</taxon>
        <taxon>Halobacteroidaceae</taxon>
        <taxon>Orenia</taxon>
    </lineage>
</organism>
<dbReference type="Pfam" id="PF17820">
    <property type="entry name" value="PDZ_6"/>
    <property type="match status" value="1"/>
</dbReference>
<sequence length="357" mass="40115">MLTTIVSFIIVLGILVFFHELGHFMVAKYVGVQVEEFAIGMGPKLFGKQYGETLYSIRLLPLGGYCKMTGEMPVDDDEVKQEEVELYQKAFREERCLFQKSVWERFWVIFMGPVMNFLLAALFFTLIFSIYGVEVNTSDSTVIGQVFPEQPAYEAGLRDGDKILAVNNQKVSNWEELAGMINKNPNQEITLQVERDDQTFDLNVVPRLDESREVGVIGIIPVYNRKSVNIFEAIWLGIQRTGIYIYGLILGLWKMVTGQMASDVSGPVKIAQFVGDAARAGMLRLMEFAALISINLGIMNLLPIPALDGGRLVFLGWELITGKPIDPEKEGMVHLVGFVLLMVLFVVIMIKDIRSII</sequence>
<feature type="transmembrane region" description="Helical" evidence="11">
    <location>
        <begin position="331"/>
        <end position="350"/>
    </location>
</feature>
<dbReference type="SMART" id="SM00228">
    <property type="entry name" value="PDZ"/>
    <property type="match status" value="1"/>
</dbReference>
<dbReference type="GO" id="GO:0046872">
    <property type="term" value="F:metal ion binding"/>
    <property type="evidence" value="ECO:0007669"/>
    <property type="project" value="UniProtKB-KW"/>
</dbReference>
<feature type="transmembrane region" description="Helical" evidence="11">
    <location>
        <begin position="233"/>
        <end position="253"/>
    </location>
</feature>
<dbReference type="STRING" id="1413210.U472_06485"/>
<dbReference type="InterPro" id="IPR004387">
    <property type="entry name" value="Pept_M50_Zn"/>
</dbReference>
<keyword evidence="7 11" id="KW-0862">Zinc</keyword>
<comment type="similarity">
    <text evidence="3 11">Belongs to the peptidase M50B family.</text>
</comment>
<dbReference type="SUPFAM" id="SSF50156">
    <property type="entry name" value="PDZ domain-like"/>
    <property type="match status" value="1"/>
</dbReference>
<protein>
    <recommendedName>
        <fullName evidence="11">Zinc metalloprotease</fullName>
        <ecNumber evidence="11">3.4.24.-</ecNumber>
    </recommendedName>
</protein>
<keyword evidence="6 11" id="KW-0378">Hydrolase</keyword>
<dbReference type="InterPro" id="IPR008915">
    <property type="entry name" value="Peptidase_M50"/>
</dbReference>
<dbReference type="EMBL" id="OBDZ01000002">
    <property type="protein sequence ID" value="SNY12500.1"/>
    <property type="molecule type" value="Genomic_DNA"/>
</dbReference>
<keyword evidence="10 11" id="KW-0472">Membrane</keyword>
<name>A0A285FMI0_9FIRM</name>
<dbReference type="CDD" id="cd06163">
    <property type="entry name" value="S2P-M50_PDZ_RseP-like"/>
    <property type="match status" value="1"/>
</dbReference>
<evidence type="ECO:0000256" key="9">
    <source>
        <dbReference type="ARBA" id="ARBA00023049"/>
    </source>
</evidence>
<proteinExistence type="inferred from homology"/>
<feature type="transmembrane region" description="Helical" evidence="11">
    <location>
        <begin position="106"/>
        <end position="131"/>
    </location>
</feature>
<keyword evidence="14" id="KW-1185">Reference proteome</keyword>
<evidence type="ECO:0000256" key="11">
    <source>
        <dbReference type="RuleBase" id="RU362031"/>
    </source>
</evidence>